<gene>
    <name evidence="9" type="ORF">B7P43_G00649</name>
</gene>
<evidence type="ECO:0000313" key="9">
    <source>
        <dbReference type="EMBL" id="PNF44150.1"/>
    </source>
</evidence>
<evidence type="ECO:0000256" key="1">
    <source>
        <dbReference type="ARBA" id="ARBA00001968"/>
    </source>
</evidence>
<comment type="subcellular location">
    <subcellularLocation>
        <location evidence="2">Nucleus</location>
    </subcellularLocation>
</comment>
<proteinExistence type="inferred from homology"/>
<keyword evidence="7" id="KW-0539">Nucleus</keyword>
<evidence type="ECO:0000256" key="4">
    <source>
        <dbReference type="ARBA" id="ARBA00022722"/>
    </source>
</evidence>
<dbReference type="AlphaFoldDB" id="A0A2J7RTI2"/>
<keyword evidence="6" id="KW-0378">Hydrolase</keyword>
<name>A0A2J7RTI2_9NEOP</name>
<dbReference type="PANTHER" id="PTHR22930:SF85">
    <property type="entry name" value="GH03217P-RELATED"/>
    <property type="match status" value="1"/>
</dbReference>
<dbReference type="InParanoid" id="A0A2J7RTI2"/>
<evidence type="ECO:0000259" key="8">
    <source>
        <dbReference type="Pfam" id="PF13359"/>
    </source>
</evidence>
<evidence type="ECO:0000256" key="7">
    <source>
        <dbReference type="ARBA" id="ARBA00023242"/>
    </source>
</evidence>
<dbReference type="STRING" id="105785.A0A2J7RTI2"/>
<dbReference type="InterPro" id="IPR027806">
    <property type="entry name" value="HARBI1_dom"/>
</dbReference>
<keyword evidence="10" id="KW-1185">Reference proteome</keyword>
<dbReference type="GO" id="GO:0046872">
    <property type="term" value="F:metal ion binding"/>
    <property type="evidence" value="ECO:0007669"/>
    <property type="project" value="UniProtKB-KW"/>
</dbReference>
<comment type="cofactor">
    <cofactor evidence="1">
        <name>a divalent metal cation</name>
        <dbReference type="ChEBI" id="CHEBI:60240"/>
    </cofactor>
</comment>
<feature type="domain" description="DDE Tnp4" evidence="8">
    <location>
        <begin position="198"/>
        <end position="357"/>
    </location>
</feature>
<evidence type="ECO:0000313" key="10">
    <source>
        <dbReference type="Proteomes" id="UP000235965"/>
    </source>
</evidence>
<evidence type="ECO:0000256" key="2">
    <source>
        <dbReference type="ARBA" id="ARBA00004123"/>
    </source>
</evidence>
<keyword evidence="5" id="KW-0479">Metal-binding</keyword>
<dbReference type="PANTHER" id="PTHR22930">
    <property type="match status" value="1"/>
</dbReference>
<dbReference type="Pfam" id="PF13359">
    <property type="entry name" value="DDE_Tnp_4"/>
    <property type="match status" value="1"/>
</dbReference>
<evidence type="ECO:0000256" key="3">
    <source>
        <dbReference type="ARBA" id="ARBA00006958"/>
    </source>
</evidence>
<dbReference type="InterPro" id="IPR045249">
    <property type="entry name" value="HARBI1-like"/>
</dbReference>
<reference evidence="9 10" key="1">
    <citation type="submission" date="2017-12" db="EMBL/GenBank/DDBJ databases">
        <title>Hemimetabolous genomes reveal molecular basis of termite eusociality.</title>
        <authorList>
            <person name="Harrison M.C."/>
            <person name="Jongepier E."/>
            <person name="Robertson H.M."/>
            <person name="Arning N."/>
            <person name="Bitard-Feildel T."/>
            <person name="Chao H."/>
            <person name="Childers C.P."/>
            <person name="Dinh H."/>
            <person name="Doddapaneni H."/>
            <person name="Dugan S."/>
            <person name="Gowin J."/>
            <person name="Greiner C."/>
            <person name="Han Y."/>
            <person name="Hu H."/>
            <person name="Hughes D.S.T."/>
            <person name="Huylmans A.-K."/>
            <person name="Kemena C."/>
            <person name="Kremer L.P.M."/>
            <person name="Lee S.L."/>
            <person name="Lopez-Ezquerra A."/>
            <person name="Mallet L."/>
            <person name="Monroy-Kuhn J.M."/>
            <person name="Moser A."/>
            <person name="Murali S.C."/>
            <person name="Muzny D.M."/>
            <person name="Otani S."/>
            <person name="Piulachs M.-D."/>
            <person name="Poelchau M."/>
            <person name="Qu J."/>
            <person name="Schaub F."/>
            <person name="Wada-Katsumata A."/>
            <person name="Worley K.C."/>
            <person name="Xie Q."/>
            <person name="Ylla G."/>
            <person name="Poulsen M."/>
            <person name="Gibbs R.A."/>
            <person name="Schal C."/>
            <person name="Richards S."/>
            <person name="Belles X."/>
            <person name="Korb J."/>
            <person name="Bornberg-Bauer E."/>
        </authorList>
    </citation>
    <scope>NUCLEOTIDE SEQUENCE [LARGE SCALE GENOMIC DNA]</scope>
    <source>
        <tissue evidence="9">Whole body</tissue>
    </source>
</reference>
<accession>A0A2J7RTI2</accession>
<comment type="similarity">
    <text evidence="3">Belongs to the HARBI1 family.</text>
</comment>
<evidence type="ECO:0000256" key="6">
    <source>
        <dbReference type="ARBA" id="ARBA00022801"/>
    </source>
</evidence>
<dbReference type="GO" id="GO:0004518">
    <property type="term" value="F:nuclease activity"/>
    <property type="evidence" value="ECO:0007669"/>
    <property type="project" value="UniProtKB-KW"/>
</dbReference>
<dbReference type="OrthoDB" id="2668416at2759"/>
<dbReference type="Proteomes" id="UP000235965">
    <property type="component" value="Unassembled WGS sequence"/>
</dbReference>
<dbReference type="GO" id="GO:0005634">
    <property type="term" value="C:nucleus"/>
    <property type="evidence" value="ECO:0007669"/>
    <property type="project" value="UniProtKB-SubCell"/>
</dbReference>
<comment type="caution">
    <text evidence="9">The sequence shown here is derived from an EMBL/GenBank/DDBJ whole genome shotgun (WGS) entry which is preliminary data.</text>
</comment>
<protein>
    <recommendedName>
        <fullName evidence="8">DDE Tnp4 domain-containing protein</fullName>
    </recommendedName>
</protein>
<keyword evidence="4" id="KW-0540">Nuclease</keyword>
<organism evidence="9 10">
    <name type="scientific">Cryptotermes secundus</name>
    <dbReference type="NCBI Taxonomy" id="105785"/>
    <lineage>
        <taxon>Eukaryota</taxon>
        <taxon>Metazoa</taxon>
        <taxon>Ecdysozoa</taxon>
        <taxon>Arthropoda</taxon>
        <taxon>Hexapoda</taxon>
        <taxon>Insecta</taxon>
        <taxon>Pterygota</taxon>
        <taxon>Neoptera</taxon>
        <taxon>Polyneoptera</taxon>
        <taxon>Dictyoptera</taxon>
        <taxon>Blattodea</taxon>
        <taxon>Blattoidea</taxon>
        <taxon>Termitoidae</taxon>
        <taxon>Kalotermitidae</taxon>
        <taxon>Cryptotermitinae</taxon>
        <taxon>Cryptotermes</taxon>
    </lineage>
</organism>
<dbReference type="GO" id="GO:0016787">
    <property type="term" value="F:hydrolase activity"/>
    <property type="evidence" value="ECO:0007669"/>
    <property type="project" value="UniProtKB-KW"/>
</dbReference>
<sequence length="378" mass="42668">MAVGVEDVKEALLNFALTELSESPTNHVYTFIKSEMGAHRHHILTSLLAARDSAENKLEENTERQQTPGANYETLVTCRDSDFKTYFRMNRNTIQSLTRIIGKRLMASAEAVHPLIPVEKKVLLTAWLMGNNQSYMAAAKLFEVSKGTVYRIFHHICSELTILAGKYIQWPDPNECDEISASFENKHGFPGVIGVIGACHIEIREPEAQEEAARFKNEQTGQYTVILQAVCDDRLLFRDVCAGFPGQTSKLRVLIGSPLYTRLSSRTDPLIEPHKHILGSSDYPQLSTLLTPYSSNADGHPLSKQELKFNSLHQTARSVVEEAFEMLKKRFQRLRFIDVSRTELASKVVVAACVLHNFALMHGDEFTDEHYKNTDKKI</sequence>
<evidence type="ECO:0000256" key="5">
    <source>
        <dbReference type="ARBA" id="ARBA00022723"/>
    </source>
</evidence>
<dbReference type="EMBL" id="NEVH01000001">
    <property type="protein sequence ID" value="PNF44150.1"/>
    <property type="molecule type" value="Genomic_DNA"/>
</dbReference>